<keyword evidence="1" id="KW-0812">Transmembrane</keyword>
<organism evidence="2 3">
    <name type="scientific">Aureobasidium melanogenum</name>
    <name type="common">Aureobasidium pullulans var. melanogenum</name>
    <dbReference type="NCBI Taxonomy" id="46634"/>
    <lineage>
        <taxon>Eukaryota</taxon>
        <taxon>Fungi</taxon>
        <taxon>Dikarya</taxon>
        <taxon>Ascomycota</taxon>
        <taxon>Pezizomycotina</taxon>
        <taxon>Dothideomycetes</taxon>
        <taxon>Dothideomycetidae</taxon>
        <taxon>Dothideales</taxon>
        <taxon>Saccotheciaceae</taxon>
        <taxon>Aureobasidium</taxon>
    </lineage>
</organism>
<feature type="transmembrane region" description="Helical" evidence="1">
    <location>
        <begin position="184"/>
        <end position="204"/>
    </location>
</feature>
<accession>A0A9P8G5X6</accession>
<reference evidence="2" key="1">
    <citation type="journal article" date="2021" name="J Fungi (Basel)">
        <title>Virulence traits and population genomics of the black yeast Aureobasidium melanogenum.</title>
        <authorList>
            <person name="Cernosa A."/>
            <person name="Sun X."/>
            <person name="Gostincar C."/>
            <person name="Fang C."/>
            <person name="Gunde-Cimerman N."/>
            <person name="Song Z."/>
        </authorList>
    </citation>
    <scope>NUCLEOTIDE SEQUENCE</scope>
    <source>
        <strain evidence="2">EXF-9298</strain>
    </source>
</reference>
<dbReference type="AlphaFoldDB" id="A0A9P8G5X6"/>
<protein>
    <submittedName>
        <fullName evidence="2">Uncharacterized protein</fullName>
    </submittedName>
</protein>
<evidence type="ECO:0000256" key="1">
    <source>
        <dbReference type="SAM" id="Phobius"/>
    </source>
</evidence>
<feature type="non-terminal residue" evidence="2">
    <location>
        <position position="213"/>
    </location>
</feature>
<evidence type="ECO:0000313" key="3">
    <source>
        <dbReference type="Proteomes" id="UP000729357"/>
    </source>
</evidence>
<keyword evidence="1" id="KW-1133">Transmembrane helix</keyword>
<comment type="caution">
    <text evidence="2">The sequence shown here is derived from an EMBL/GenBank/DDBJ whole genome shotgun (WGS) entry which is preliminary data.</text>
</comment>
<proteinExistence type="predicted"/>
<feature type="non-terminal residue" evidence="2">
    <location>
        <position position="1"/>
    </location>
</feature>
<keyword evidence="3" id="KW-1185">Reference proteome</keyword>
<dbReference type="EMBL" id="JAHFXS010000001">
    <property type="protein sequence ID" value="KAG9991679.1"/>
    <property type="molecule type" value="Genomic_DNA"/>
</dbReference>
<keyword evidence="1" id="KW-0472">Membrane</keyword>
<dbReference type="Proteomes" id="UP000729357">
    <property type="component" value="Unassembled WGS sequence"/>
</dbReference>
<sequence length="213" mass="23428">LLEPFICLGKVATVKLEVWSDYSCSRFCAGDPQAKKTTPWPLPACELASPRCEQASFVGRRLERRVFLFQCFVDVLERWRSGGRRSDGEAEAMSLIEVMVRILTEDDCLDGTKRRVSRPEGLTSSDGGKIFLPDSASLLRNFFKSRNDFVFEKSLLFFGAGSVGPLDGLVDDVDGLGLGGPKKLVMELLAFGFFASAAAMSAALRLRDMVAIE</sequence>
<gene>
    <name evidence="2" type="ORF">KCU98_g199</name>
</gene>
<evidence type="ECO:0000313" key="2">
    <source>
        <dbReference type="EMBL" id="KAG9991679.1"/>
    </source>
</evidence>
<name>A0A9P8G5X6_AURME</name>
<reference evidence="2" key="2">
    <citation type="submission" date="2021-08" db="EMBL/GenBank/DDBJ databases">
        <authorList>
            <person name="Gostincar C."/>
            <person name="Sun X."/>
            <person name="Song Z."/>
            <person name="Gunde-Cimerman N."/>
        </authorList>
    </citation>
    <scope>NUCLEOTIDE SEQUENCE</scope>
    <source>
        <strain evidence="2">EXF-9298</strain>
    </source>
</reference>